<evidence type="ECO:0000256" key="4">
    <source>
        <dbReference type="ARBA" id="ARBA00022825"/>
    </source>
</evidence>
<evidence type="ECO:0000256" key="2">
    <source>
        <dbReference type="ARBA" id="ARBA00022670"/>
    </source>
</evidence>
<dbReference type="AlphaFoldDB" id="A0P733"/>
<keyword evidence="2" id="KW-0645">Protease</keyword>
<organism evidence="7 8">
    <name type="scientific">Methylophilales bacterium HTCC2181</name>
    <dbReference type="NCBI Taxonomy" id="383631"/>
    <lineage>
        <taxon>Bacteria</taxon>
        <taxon>Pseudomonadati</taxon>
        <taxon>Pseudomonadota</taxon>
        <taxon>Betaproteobacteria</taxon>
        <taxon>Nitrosomonadales</taxon>
        <taxon>OM43 clade</taxon>
    </lineage>
</organism>
<dbReference type="InterPro" id="IPR002142">
    <property type="entry name" value="Peptidase_S49"/>
</dbReference>
<keyword evidence="4" id="KW-0720">Serine protease</keyword>
<dbReference type="InterPro" id="IPR047272">
    <property type="entry name" value="S49_SppA_C"/>
</dbReference>
<reference evidence="7 8" key="1">
    <citation type="submission" date="2006-11" db="EMBL/GenBank/DDBJ databases">
        <authorList>
            <person name="Giovannoni S."/>
            <person name="Vergin K."/>
            <person name="Ferriera S."/>
            <person name="Johnson J."/>
            <person name="Kravitz S."/>
            <person name="Beeson K."/>
            <person name="Sutton G."/>
            <person name="Rogers Y.-H."/>
            <person name="Friedman R."/>
            <person name="Frazier M."/>
            <person name="Venter J.C."/>
        </authorList>
    </citation>
    <scope>NUCLEOTIDE SEQUENCE [LARGE SCALE GENOMIC DNA]</scope>
    <source>
        <strain evidence="7 8">HTCC2181</strain>
    </source>
</reference>
<keyword evidence="5" id="KW-0812">Transmembrane</keyword>
<sequence length="318" mass="35050">MAEGNKQESERKLLEGVLNSAFIEQRRSRRWGIFFKFLTLGYLIALLLIFVSGGDRGAVSTGEFTALINLRGEIGADQPVNGSDFRISLKEVYANPGTKALILSINSPGGSPVQSGMINDEIQRYKKKFPEIPVYAVVEDVCASGAYYIAVAADKIFVDKASIVGSIGVLIDGFGFEKAIATLGIERRLITAGENKAIMDPFLPIDPKQKLHIDAMLAEVHQQFINVVKRGRGDRLANNDDIFSGLFWSGEKAIQLGLADDMGDIYSVANEIIGYEKIVDFTSYESFADRFAKQLGMGIGITFNNFYYKLISNNFNLK</sequence>
<evidence type="ECO:0000313" key="7">
    <source>
        <dbReference type="EMBL" id="EAV47343.1"/>
    </source>
</evidence>
<keyword evidence="8" id="KW-1185">Reference proteome</keyword>
<keyword evidence="3" id="KW-0378">Hydrolase</keyword>
<feature type="transmembrane region" description="Helical" evidence="5">
    <location>
        <begin position="33"/>
        <end position="51"/>
    </location>
</feature>
<dbReference type="EMBL" id="AAUX01000001">
    <property type="protein sequence ID" value="EAV47343.1"/>
    <property type="molecule type" value="Genomic_DNA"/>
</dbReference>
<keyword evidence="5" id="KW-1133">Transmembrane helix</keyword>
<dbReference type="PANTHER" id="PTHR42987:SF8">
    <property type="entry name" value="PROTEINASE"/>
    <property type="match status" value="1"/>
</dbReference>
<dbReference type="CDD" id="cd07023">
    <property type="entry name" value="S49_Sppa_N_C"/>
    <property type="match status" value="1"/>
</dbReference>
<dbReference type="Pfam" id="PF01343">
    <property type="entry name" value="Peptidase_S49"/>
    <property type="match status" value="1"/>
</dbReference>
<dbReference type="Gene3D" id="3.90.226.10">
    <property type="entry name" value="2-enoyl-CoA Hydratase, Chain A, domain 1"/>
    <property type="match status" value="1"/>
</dbReference>
<evidence type="ECO:0000256" key="1">
    <source>
        <dbReference type="ARBA" id="ARBA00008683"/>
    </source>
</evidence>
<feature type="domain" description="Peptidase S49" evidence="6">
    <location>
        <begin position="131"/>
        <end position="271"/>
    </location>
</feature>
<evidence type="ECO:0000259" key="6">
    <source>
        <dbReference type="Pfam" id="PF01343"/>
    </source>
</evidence>
<dbReference type="InterPro" id="IPR029045">
    <property type="entry name" value="ClpP/crotonase-like_dom_sf"/>
</dbReference>
<evidence type="ECO:0000256" key="3">
    <source>
        <dbReference type="ARBA" id="ARBA00022801"/>
    </source>
</evidence>
<evidence type="ECO:0000256" key="5">
    <source>
        <dbReference type="SAM" id="Phobius"/>
    </source>
</evidence>
<dbReference type="OrthoDB" id="9764363at2"/>
<dbReference type="Proteomes" id="UP000054262">
    <property type="component" value="Unassembled WGS sequence"/>
</dbReference>
<evidence type="ECO:0000313" key="8">
    <source>
        <dbReference type="Proteomes" id="UP000054262"/>
    </source>
</evidence>
<dbReference type="SUPFAM" id="SSF52096">
    <property type="entry name" value="ClpP/crotonase"/>
    <property type="match status" value="1"/>
</dbReference>
<comment type="similarity">
    <text evidence="1">Belongs to the peptidase S49 family.</text>
</comment>
<dbReference type="PANTHER" id="PTHR42987">
    <property type="entry name" value="PEPTIDASE S49"/>
    <property type="match status" value="1"/>
</dbReference>
<keyword evidence="5" id="KW-0472">Membrane</keyword>
<dbReference type="GO" id="GO:0006508">
    <property type="term" value="P:proteolysis"/>
    <property type="evidence" value="ECO:0007669"/>
    <property type="project" value="UniProtKB-KW"/>
</dbReference>
<dbReference type="Gene3D" id="6.20.330.10">
    <property type="match status" value="1"/>
</dbReference>
<protein>
    <submittedName>
        <fullName evidence="7">Peptidase family U7</fullName>
    </submittedName>
</protein>
<comment type="caution">
    <text evidence="7">The sequence shown here is derived from an EMBL/GenBank/DDBJ whole genome shotgun (WGS) entry which is preliminary data.</text>
</comment>
<accession>A0P733</accession>
<name>A0P733_9PROT</name>
<gene>
    <name evidence="7" type="ORF">MB2181_04680</name>
</gene>
<proteinExistence type="inferred from homology"/>
<dbReference type="GO" id="GO:0008236">
    <property type="term" value="F:serine-type peptidase activity"/>
    <property type="evidence" value="ECO:0007669"/>
    <property type="project" value="UniProtKB-KW"/>
</dbReference>